<evidence type="ECO:0008006" key="5">
    <source>
        <dbReference type="Google" id="ProtNLM"/>
    </source>
</evidence>
<name>A0ABR9JNY6_9ACTN</name>
<dbReference type="Proteomes" id="UP000627838">
    <property type="component" value="Unassembled WGS sequence"/>
</dbReference>
<accession>A0ABR9JNY6</accession>
<feature type="compositionally biased region" description="Pro residues" evidence="1">
    <location>
        <begin position="86"/>
        <end position="103"/>
    </location>
</feature>
<feature type="region of interest" description="Disordered" evidence="1">
    <location>
        <begin position="70"/>
        <end position="148"/>
    </location>
</feature>
<dbReference type="RefSeq" id="WP_192758997.1">
    <property type="nucleotide sequence ID" value="NZ_JADBDZ010000001.1"/>
</dbReference>
<comment type="caution">
    <text evidence="3">The sequence shown here is derived from an EMBL/GenBank/DDBJ whole genome shotgun (WGS) entry which is preliminary data.</text>
</comment>
<keyword evidence="4" id="KW-1185">Reference proteome</keyword>
<protein>
    <recommendedName>
        <fullName evidence="5">D-alanyl-D-alanine carboxypeptidase-like protein</fullName>
    </recommendedName>
</protein>
<feature type="compositionally biased region" description="Basic and acidic residues" evidence="1">
    <location>
        <begin position="1"/>
        <end position="10"/>
    </location>
</feature>
<evidence type="ECO:0000256" key="1">
    <source>
        <dbReference type="SAM" id="MobiDB-lite"/>
    </source>
</evidence>
<keyword evidence="2" id="KW-1133">Transmembrane helix</keyword>
<keyword evidence="2" id="KW-0812">Transmembrane</keyword>
<evidence type="ECO:0000256" key="2">
    <source>
        <dbReference type="SAM" id="Phobius"/>
    </source>
</evidence>
<feature type="transmembrane region" description="Helical" evidence="2">
    <location>
        <begin position="38"/>
        <end position="62"/>
    </location>
</feature>
<evidence type="ECO:0000313" key="3">
    <source>
        <dbReference type="EMBL" id="MBE1532280.1"/>
    </source>
</evidence>
<evidence type="ECO:0000313" key="4">
    <source>
        <dbReference type="Proteomes" id="UP000627838"/>
    </source>
</evidence>
<gene>
    <name evidence="3" type="ORF">H4W34_002113</name>
</gene>
<organism evidence="3 4">
    <name type="scientific">Actinomadura algeriensis</name>
    <dbReference type="NCBI Taxonomy" id="1679523"/>
    <lineage>
        <taxon>Bacteria</taxon>
        <taxon>Bacillati</taxon>
        <taxon>Actinomycetota</taxon>
        <taxon>Actinomycetes</taxon>
        <taxon>Streptosporangiales</taxon>
        <taxon>Thermomonosporaceae</taxon>
        <taxon>Actinomadura</taxon>
    </lineage>
</organism>
<feature type="region of interest" description="Disordered" evidence="1">
    <location>
        <begin position="1"/>
        <end position="29"/>
    </location>
</feature>
<sequence length="275" mass="29441">MTRLPHDHRPACVPGPVASPPARRKPDRFDLRRPLPRLVALAMGTMLAATAIIVTASTAALASAAARPIAADGPPVPSDGPALPMGRPPAPVFPRATPVPAPLQSPGSPQPTRSAEPAATEAKPASSVHQPAAEPGEPNLTRPSKATRLDHEFVTDVLRARGIEWRSTGNCSNREKPTCTSFDGLRWETLDGLLRFARQSDCEITVTGGTERGHASGQYSHYNGYKIDIATGACVDREIEGYEREGVRGDGAKLYRSPEGGLYARESDHWDITYT</sequence>
<reference evidence="3 4" key="1">
    <citation type="submission" date="2020-10" db="EMBL/GenBank/DDBJ databases">
        <title>Sequencing the genomes of 1000 actinobacteria strains.</title>
        <authorList>
            <person name="Klenk H.-P."/>
        </authorList>
    </citation>
    <scope>NUCLEOTIDE SEQUENCE [LARGE SCALE GENOMIC DNA]</scope>
    <source>
        <strain evidence="3 4">DSM 46744</strain>
    </source>
</reference>
<proteinExistence type="predicted"/>
<dbReference type="EMBL" id="JADBDZ010000001">
    <property type="protein sequence ID" value="MBE1532280.1"/>
    <property type="molecule type" value="Genomic_DNA"/>
</dbReference>
<keyword evidence="2" id="KW-0472">Membrane</keyword>